<keyword evidence="1" id="KW-0812">Transmembrane</keyword>
<evidence type="ECO:0000313" key="2">
    <source>
        <dbReference type="EMBL" id="KYB26500.1"/>
    </source>
</evidence>
<dbReference type="Proteomes" id="UP000007266">
    <property type="component" value="Linkage group 7"/>
</dbReference>
<dbReference type="AlphaFoldDB" id="A0A139WEV7"/>
<name>A0A139WEV7_TRICA</name>
<organism evidence="2 3">
    <name type="scientific">Tribolium castaneum</name>
    <name type="common">Red flour beetle</name>
    <dbReference type="NCBI Taxonomy" id="7070"/>
    <lineage>
        <taxon>Eukaryota</taxon>
        <taxon>Metazoa</taxon>
        <taxon>Ecdysozoa</taxon>
        <taxon>Arthropoda</taxon>
        <taxon>Hexapoda</taxon>
        <taxon>Insecta</taxon>
        <taxon>Pterygota</taxon>
        <taxon>Neoptera</taxon>
        <taxon>Endopterygota</taxon>
        <taxon>Coleoptera</taxon>
        <taxon>Polyphaga</taxon>
        <taxon>Cucujiformia</taxon>
        <taxon>Tenebrionidae</taxon>
        <taxon>Tenebrionidae incertae sedis</taxon>
        <taxon>Tribolium</taxon>
    </lineage>
</organism>
<keyword evidence="3" id="KW-1185">Reference proteome</keyword>
<protein>
    <submittedName>
        <fullName evidence="2">Uncharacterized protein</fullName>
    </submittedName>
</protein>
<keyword evidence="1" id="KW-1133">Transmembrane helix</keyword>
<evidence type="ECO:0000313" key="3">
    <source>
        <dbReference type="Proteomes" id="UP000007266"/>
    </source>
</evidence>
<sequence length="49" mass="5483">MHWISLITESIVLGYIVGKCPALFATLQLSLIIISSATNNTMPNLYHRH</sequence>
<accession>A0A139WEV7</accession>
<dbReference type="EMBL" id="KQ971354">
    <property type="protein sequence ID" value="KYB26500.1"/>
    <property type="molecule type" value="Genomic_DNA"/>
</dbReference>
<reference evidence="2 3" key="1">
    <citation type="journal article" date="2008" name="Nature">
        <title>The genome of the model beetle and pest Tribolium castaneum.</title>
        <authorList>
            <consortium name="Tribolium Genome Sequencing Consortium"/>
            <person name="Richards S."/>
            <person name="Gibbs R.A."/>
            <person name="Weinstock G.M."/>
            <person name="Brown S.J."/>
            <person name="Denell R."/>
            <person name="Beeman R.W."/>
            <person name="Gibbs R."/>
            <person name="Beeman R.W."/>
            <person name="Brown S.J."/>
            <person name="Bucher G."/>
            <person name="Friedrich M."/>
            <person name="Grimmelikhuijzen C.J."/>
            <person name="Klingler M."/>
            <person name="Lorenzen M."/>
            <person name="Richards S."/>
            <person name="Roth S."/>
            <person name="Schroder R."/>
            <person name="Tautz D."/>
            <person name="Zdobnov E.M."/>
            <person name="Muzny D."/>
            <person name="Gibbs R.A."/>
            <person name="Weinstock G.M."/>
            <person name="Attaway T."/>
            <person name="Bell S."/>
            <person name="Buhay C.J."/>
            <person name="Chandrabose M.N."/>
            <person name="Chavez D."/>
            <person name="Clerk-Blankenburg K.P."/>
            <person name="Cree A."/>
            <person name="Dao M."/>
            <person name="Davis C."/>
            <person name="Chacko J."/>
            <person name="Dinh H."/>
            <person name="Dugan-Rocha S."/>
            <person name="Fowler G."/>
            <person name="Garner T.T."/>
            <person name="Garnes J."/>
            <person name="Gnirke A."/>
            <person name="Hawes A."/>
            <person name="Hernandez J."/>
            <person name="Hines S."/>
            <person name="Holder M."/>
            <person name="Hume J."/>
            <person name="Jhangiani S.N."/>
            <person name="Joshi V."/>
            <person name="Khan Z.M."/>
            <person name="Jackson L."/>
            <person name="Kovar C."/>
            <person name="Kowis A."/>
            <person name="Lee S."/>
            <person name="Lewis L.R."/>
            <person name="Margolis J."/>
            <person name="Morgan M."/>
            <person name="Nazareth L.V."/>
            <person name="Nguyen N."/>
            <person name="Okwuonu G."/>
            <person name="Parker D."/>
            <person name="Richards S."/>
            <person name="Ruiz S.J."/>
            <person name="Santibanez J."/>
            <person name="Savard J."/>
            <person name="Scherer S.E."/>
            <person name="Schneider B."/>
            <person name="Sodergren E."/>
            <person name="Tautz D."/>
            <person name="Vattahil S."/>
            <person name="Villasana D."/>
            <person name="White C.S."/>
            <person name="Wright R."/>
            <person name="Park Y."/>
            <person name="Beeman R.W."/>
            <person name="Lord J."/>
            <person name="Oppert B."/>
            <person name="Lorenzen M."/>
            <person name="Brown S."/>
            <person name="Wang L."/>
            <person name="Savard J."/>
            <person name="Tautz D."/>
            <person name="Richards S."/>
            <person name="Weinstock G."/>
            <person name="Gibbs R.A."/>
            <person name="Liu Y."/>
            <person name="Worley K."/>
            <person name="Weinstock G."/>
            <person name="Elsik C.G."/>
            <person name="Reese J.T."/>
            <person name="Elhaik E."/>
            <person name="Landan G."/>
            <person name="Graur D."/>
            <person name="Arensburger P."/>
            <person name="Atkinson P."/>
            <person name="Beeman R.W."/>
            <person name="Beidler J."/>
            <person name="Brown S.J."/>
            <person name="Demuth J.P."/>
            <person name="Drury D.W."/>
            <person name="Du Y.Z."/>
            <person name="Fujiwara H."/>
            <person name="Lorenzen M."/>
            <person name="Maselli V."/>
            <person name="Osanai M."/>
            <person name="Park Y."/>
            <person name="Robertson H.M."/>
            <person name="Tu Z."/>
            <person name="Wang J.J."/>
            <person name="Wang S."/>
            <person name="Richards S."/>
            <person name="Song H."/>
            <person name="Zhang L."/>
            <person name="Sodergren E."/>
            <person name="Werner D."/>
            <person name="Stanke M."/>
            <person name="Morgenstern B."/>
            <person name="Solovyev V."/>
            <person name="Kosarev P."/>
            <person name="Brown G."/>
            <person name="Chen H.C."/>
            <person name="Ermolaeva O."/>
            <person name="Hlavina W."/>
            <person name="Kapustin Y."/>
            <person name="Kiryutin B."/>
            <person name="Kitts P."/>
            <person name="Maglott D."/>
            <person name="Pruitt K."/>
            <person name="Sapojnikov V."/>
            <person name="Souvorov A."/>
            <person name="Mackey A.J."/>
            <person name="Waterhouse R.M."/>
            <person name="Wyder S."/>
            <person name="Zdobnov E.M."/>
            <person name="Zdobnov E.M."/>
            <person name="Wyder S."/>
            <person name="Kriventseva E.V."/>
            <person name="Kadowaki T."/>
            <person name="Bork P."/>
            <person name="Aranda M."/>
            <person name="Bao R."/>
            <person name="Beermann A."/>
            <person name="Berns N."/>
            <person name="Bolognesi R."/>
            <person name="Bonneton F."/>
            <person name="Bopp D."/>
            <person name="Brown S.J."/>
            <person name="Bucher G."/>
            <person name="Butts T."/>
            <person name="Chaumot A."/>
            <person name="Denell R.E."/>
            <person name="Ferrier D.E."/>
            <person name="Friedrich M."/>
            <person name="Gordon C.M."/>
            <person name="Jindra M."/>
            <person name="Klingler M."/>
            <person name="Lan Q."/>
            <person name="Lattorff H.M."/>
            <person name="Laudet V."/>
            <person name="von Levetsow C."/>
            <person name="Liu Z."/>
            <person name="Lutz R."/>
            <person name="Lynch J.A."/>
            <person name="da Fonseca R.N."/>
            <person name="Posnien N."/>
            <person name="Reuter R."/>
            <person name="Roth S."/>
            <person name="Savard J."/>
            <person name="Schinko J.B."/>
            <person name="Schmitt C."/>
            <person name="Schoppmeier M."/>
            <person name="Schroder R."/>
            <person name="Shippy T.D."/>
            <person name="Simonnet F."/>
            <person name="Marques-Souza H."/>
            <person name="Tautz D."/>
            <person name="Tomoyasu Y."/>
            <person name="Trauner J."/>
            <person name="Van der Zee M."/>
            <person name="Vervoort M."/>
            <person name="Wittkopp N."/>
            <person name="Wimmer E.A."/>
            <person name="Yang X."/>
            <person name="Jones A.K."/>
            <person name="Sattelle D.B."/>
            <person name="Ebert P.R."/>
            <person name="Nelson D."/>
            <person name="Scott J.G."/>
            <person name="Beeman R.W."/>
            <person name="Muthukrishnan S."/>
            <person name="Kramer K.J."/>
            <person name="Arakane Y."/>
            <person name="Beeman R.W."/>
            <person name="Zhu Q."/>
            <person name="Hogenkamp D."/>
            <person name="Dixit R."/>
            <person name="Oppert B."/>
            <person name="Jiang H."/>
            <person name="Zou Z."/>
            <person name="Marshall J."/>
            <person name="Elpidina E."/>
            <person name="Vinokurov K."/>
            <person name="Oppert C."/>
            <person name="Zou Z."/>
            <person name="Evans J."/>
            <person name="Lu Z."/>
            <person name="Zhao P."/>
            <person name="Sumathipala N."/>
            <person name="Altincicek B."/>
            <person name="Vilcinskas A."/>
            <person name="Williams M."/>
            <person name="Hultmark D."/>
            <person name="Hetru C."/>
            <person name="Jiang H."/>
            <person name="Grimmelikhuijzen C.J."/>
            <person name="Hauser F."/>
            <person name="Cazzamali G."/>
            <person name="Williamson M."/>
            <person name="Park Y."/>
            <person name="Li B."/>
            <person name="Tanaka Y."/>
            <person name="Predel R."/>
            <person name="Neupert S."/>
            <person name="Schachtner J."/>
            <person name="Verleyen P."/>
            <person name="Raible F."/>
            <person name="Bork P."/>
            <person name="Friedrich M."/>
            <person name="Walden K.K."/>
            <person name="Robertson H.M."/>
            <person name="Angeli S."/>
            <person name="Foret S."/>
            <person name="Bucher G."/>
            <person name="Schuetz S."/>
            <person name="Maleszka R."/>
            <person name="Wimmer E.A."/>
            <person name="Beeman R.W."/>
            <person name="Lorenzen M."/>
            <person name="Tomoyasu Y."/>
            <person name="Miller S.C."/>
            <person name="Grossmann D."/>
            <person name="Bucher G."/>
        </authorList>
    </citation>
    <scope>NUCLEOTIDE SEQUENCE [LARGE SCALE GENOMIC DNA]</scope>
    <source>
        <strain evidence="2 3">Georgia GA2</strain>
    </source>
</reference>
<keyword evidence="1" id="KW-0472">Membrane</keyword>
<gene>
    <name evidence="2" type="primary">AUGUSTUS-3.0.2_33727</name>
    <name evidence="2" type="ORF">TcasGA2_TC033727</name>
</gene>
<evidence type="ECO:0000256" key="1">
    <source>
        <dbReference type="SAM" id="Phobius"/>
    </source>
</evidence>
<proteinExistence type="predicted"/>
<dbReference type="InParanoid" id="A0A139WEV7"/>
<feature type="transmembrane region" description="Helical" evidence="1">
    <location>
        <begin position="12"/>
        <end position="34"/>
    </location>
</feature>
<reference evidence="2 3" key="2">
    <citation type="journal article" date="2010" name="Nucleic Acids Res.">
        <title>BeetleBase in 2010: revisions to provide comprehensive genomic information for Tribolium castaneum.</title>
        <authorList>
            <person name="Kim H.S."/>
            <person name="Murphy T."/>
            <person name="Xia J."/>
            <person name="Caragea D."/>
            <person name="Park Y."/>
            <person name="Beeman R.W."/>
            <person name="Lorenzen M.D."/>
            <person name="Butcher S."/>
            <person name="Manak J.R."/>
            <person name="Brown S.J."/>
        </authorList>
    </citation>
    <scope>GENOME REANNOTATION</scope>
    <source>
        <strain evidence="2 3">Georgia GA2</strain>
    </source>
</reference>